<evidence type="ECO:0000313" key="15">
    <source>
        <dbReference type="Proteomes" id="UP000186176"/>
    </source>
</evidence>
<keyword evidence="15" id="KW-1185">Reference proteome</keyword>
<dbReference type="InterPro" id="IPR018928">
    <property type="entry name" value="HAP2/GCS1_dom"/>
</dbReference>
<dbReference type="GeneID" id="39980241"/>
<reference evidence="14 15" key="1">
    <citation type="submission" date="2016-10" db="EMBL/GenBank/DDBJ databases">
        <title>Reductive evolution of mitochondrial metabolism and differential evolution of invasion-related proteins in Cryptosporidium.</title>
        <authorList>
            <person name="Liu S."/>
            <person name="Roellig D.M."/>
            <person name="Guo Y."/>
            <person name="Li N."/>
            <person name="Frace M.A."/>
            <person name="Tang K."/>
            <person name="Zhang L."/>
            <person name="Feng Y."/>
            <person name="Xiao L."/>
        </authorList>
    </citation>
    <scope>NUCLEOTIDE SEQUENCE [LARGE SCALE GENOMIC DNA]</scope>
    <source>
        <strain evidence="14">39726</strain>
    </source>
</reference>
<evidence type="ECO:0000256" key="9">
    <source>
        <dbReference type="ARBA" id="ARBA00023157"/>
    </source>
</evidence>
<evidence type="ECO:0000256" key="12">
    <source>
        <dbReference type="SAM" id="SignalP"/>
    </source>
</evidence>
<dbReference type="AlphaFoldDB" id="A0A1J4MJL9"/>
<feature type="domain" description="Generative cell specific-1/HAP2" evidence="13">
    <location>
        <begin position="30"/>
        <end position="656"/>
    </location>
</feature>
<evidence type="ECO:0000256" key="4">
    <source>
        <dbReference type="ARBA" id="ARBA00022692"/>
    </source>
</evidence>
<comment type="similarity">
    <text evidence="2">Belongs to the HAP2/GCS1 family.</text>
</comment>
<gene>
    <name evidence="14" type="ORF">cubi_03449</name>
</gene>
<dbReference type="Proteomes" id="UP000186176">
    <property type="component" value="Unassembled WGS sequence"/>
</dbReference>
<evidence type="ECO:0000256" key="1">
    <source>
        <dbReference type="ARBA" id="ARBA00004251"/>
    </source>
</evidence>
<dbReference type="GO" id="GO:0005886">
    <property type="term" value="C:plasma membrane"/>
    <property type="evidence" value="ECO:0007669"/>
    <property type="project" value="UniProtKB-SubCell"/>
</dbReference>
<feature type="transmembrane region" description="Helical" evidence="11">
    <location>
        <begin position="667"/>
        <end position="688"/>
    </location>
</feature>
<keyword evidence="9" id="KW-1015">Disulfide bond</keyword>
<accession>A0A1J4MJL9</accession>
<evidence type="ECO:0000259" key="13">
    <source>
        <dbReference type="Pfam" id="PF10699"/>
    </source>
</evidence>
<evidence type="ECO:0000313" key="14">
    <source>
        <dbReference type="EMBL" id="OII73651.1"/>
    </source>
</evidence>
<dbReference type="PANTHER" id="PTHR31764">
    <property type="entry name" value="PROTEIN HAPLESS 2"/>
    <property type="match status" value="1"/>
</dbReference>
<keyword evidence="6 11" id="KW-1133">Transmembrane helix</keyword>
<evidence type="ECO:0000256" key="8">
    <source>
        <dbReference type="ARBA" id="ARBA00023136"/>
    </source>
</evidence>
<evidence type="ECO:0000256" key="11">
    <source>
        <dbReference type="SAM" id="Phobius"/>
    </source>
</evidence>
<name>A0A1J4MJL9_9CRYT</name>
<keyword evidence="8 11" id="KW-0472">Membrane</keyword>
<proteinExistence type="inferred from homology"/>
<dbReference type="RefSeq" id="XP_028874906.1">
    <property type="nucleotide sequence ID" value="XM_029020462.1"/>
</dbReference>
<comment type="subcellular location">
    <subcellularLocation>
        <location evidence="1">Cell membrane</location>
        <topology evidence="1">Single-pass type I membrane protein</topology>
    </subcellularLocation>
</comment>
<keyword evidence="7" id="KW-0446">Lipid-binding</keyword>
<organism evidence="14 15">
    <name type="scientific">Cryptosporidium ubiquitum</name>
    <dbReference type="NCBI Taxonomy" id="857276"/>
    <lineage>
        <taxon>Eukaryota</taxon>
        <taxon>Sar</taxon>
        <taxon>Alveolata</taxon>
        <taxon>Apicomplexa</taxon>
        <taxon>Conoidasida</taxon>
        <taxon>Coccidia</taxon>
        <taxon>Eucoccidiorida</taxon>
        <taxon>Eimeriorina</taxon>
        <taxon>Cryptosporidiidae</taxon>
        <taxon>Cryptosporidium</taxon>
    </lineage>
</organism>
<keyword evidence="10" id="KW-0278">Fertilization</keyword>
<evidence type="ECO:0000256" key="5">
    <source>
        <dbReference type="ARBA" id="ARBA00022729"/>
    </source>
</evidence>
<evidence type="ECO:0000256" key="6">
    <source>
        <dbReference type="ARBA" id="ARBA00022989"/>
    </source>
</evidence>
<dbReference type="EMBL" id="LRBP01000014">
    <property type="protein sequence ID" value="OII73651.1"/>
    <property type="molecule type" value="Genomic_DNA"/>
</dbReference>
<keyword evidence="4 11" id="KW-0812">Transmembrane</keyword>
<sequence>MYILLFSIFCLVGNVISQLIVSEQEMCMNGQCKKMLNGHLVIQNNQDVSLNFGSSEVNGKNAKESDPGSSGFKITIKKSPILIAYDLSYASTLYHDFQEDIKLFSFSQVEGDPYRFCDHELRSCQKVRDEYLYGTPNLPPGQKNWTQETPIPPGSQGSCCWCPELYVTINTNAPFSRATLHCSWIQQRMWWNVYLSKSCPVWIPPWWTAFRIGGWNWQYSLEVELSWFSPTESSINKLSSTELENMEDECKKENKDTTIDCSRIRHKESGIQTSVHTLNSSSPSFYDPNFGASVQVISSGPPFGSANAKDLNGYYMLQPTFSPKGMPTSMAIPPLRNGCGKSSKNQTEEESNDCLKPTLIIPPENADFTGVSCDKIGTSVHTWSSINGRFCYHPPGTCQRAQVAHFYKKVIEDHSLGKISQYSVNAQNSGSPQLILDSLGEIGQEEVTQNDMENITNIQLRRFFLGYTFDSIFDTEIMFSVEASSVSWVATSSPGIITYIEPPPLEACTAMSSYGCPLKVYVKNSGEIDSGFVVQIPYCTKSGVQTSEVDPIMAQTRKIKANSIGIFTFVLGVSVLTGSEYKCVVVLYNSFSIQLDQNMFTFSTTSMTISIASSDSVISDVVVNQTSLTNKKFESMFTGNKCLSCGLNFWCLIANVGDCIKLGVKCIGILLGTIIGLVILLKLIKIILQLRKSKRIETKIITSQQEILGEKRNN</sequence>
<dbReference type="PANTHER" id="PTHR31764:SF0">
    <property type="entry name" value="GENERATIVE CELL SPECIFIC-1_HAP2 DOMAIN-CONTAINING PROTEIN"/>
    <property type="match status" value="1"/>
</dbReference>
<dbReference type="GO" id="GO:0007338">
    <property type="term" value="P:single fertilization"/>
    <property type="evidence" value="ECO:0007669"/>
    <property type="project" value="UniProtKB-KW"/>
</dbReference>
<evidence type="ECO:0000256" key="3">
    <source>
        <dbReference type="ARBA" id="ARBA00022475"/>
    </source>
</evidence>
<keyword evidence="5 12" id="KW-0732">Signal</keyword>
<dbReference type="VEuPathDB" id="CryptoDB:cubi_03449"/>
<comment type="caution">
    <text evidence="14">The sequence shown here is derived from an EMBL/GenBank/DDBJ whole genome shotgun (WGS) entry which is preliminary data.</text>
</comment>
<dbReference type="OrthoDB" id="339716at2759"/>
<evidence type="ECO:0000256" key="2">
    <source>
        <dbReference type="ARBA" id="ARBA00010929"/>
    </source>
</evidence>
<evidence type="ECO:0000256" key="10">
    <source>
        <dbReference type="ARBA" id="ARBA00023279"/>
    </source>
</evidence>
<keyword evidence="3" id="KW-1003">Cell membrane</keyword>
<protein>
    <recommendedName>
        <fullName evidence="13">Generative cell specific-1/HAP2 domain-containing protein</fullName>
    </recommendedName>
</protein>
<feature type="chain" id="PRO_5009630295" description="Generative cell specific-1/HAP2 domain-containing protein" evidence="12">
    <location>
        <begin position="18"/>
        <end position="714"/>
    </location>
</feature>
<feature type="signal peptide" evidence="12">
    <location>
        <begin position="1"/>
        <end position="17"/>
    </location>
</feature>
<dbReference type="Pfam" id="PF10699">
    <property type="entry name" value="HAP2-GCS1"/>
    <property type="match status" value="1"/>
</dbReference>
<dbReference type="GO" id="GO:0008289">
    <property type="term" value="F:lipid binding"/>
    <property type="evidence" value="ECO:0007669"/>
    <property type="project" value="UniProtKB-KW"/>
</dbReference>
<dbReference type="InterPro" id="IPR040326">
    <property type="entry name" value="HAP2/GCS1"/>
</dbReference>
<evidence type="ECO:0000256" key="7">
    <source>
        <dbReference type="ARBA" id="ARBA00023121"/>
    </source>
</evidence>